<dbReference type="AlphaFoldDB" id="A0A9W6QX38"/>
<dbReference type="SUPFAM" id="SSF51445">
    <property type="entry name" value="(Trans)glycosidases"/>
    <property type="match status" value="1"/>
</dbReference>
<proteinExistence type="inferred from homology"/>
<dbReference type="Gene3D" id="3.20.20.80">
    <property type="entry name" value="Glycosidases"/>
    <property type="match status" value="1"/>
</dbReference>
<gene>
    <name evidence="2" type="ORF">Atai01_09400</name>
</gene>
<accession>A0A9W6QX38</accession>
<comment type="similarity">
    <text evidence="1">Belongs to the glycosyl hydrolase 25 family.</text>
</comment>
<protein>
    <submittedName>
        <fullName evidence="2">Lysozyme</fullName>
    </submittedName>
</protein>
<dbReference type="EMBL" id="BSTI01000002">
    <property type="protein sequence ID" value="GLY64321.1"/>
    <property type="molecule type" value="Genomic_DNA"/>
</dbReference>
<evidence type="ECO:0000313" key="3">
    <source>
        <dbReference type="Proteomes" id="UP001165136"/>
    </source>
</evidence>
<dbReference type="InterPro" id="IPR017853">
    <property type="entry name" value="GH"/>
</dbReference>
<evidence type="ECO:0000256" key="1">
    <source>
        <dbReference type="ARBA" id="ARBA00010646"/>
    </source>
</evidence>
<dbReference type="GO" id="GO:0016998">
    <property type="term" value="P:cell wall macromolecule catabolic process"/>
    <property type="evidence" value="ECO:0007669"/>
    <property type="project" value="InterPro"/>
</dbReference>
<keyword evidence="3" id="KW-1185">Reference proteome</keyword>
<organism evidence="2 3">
    <name type="scientific">Amycolatopsis taiwanensis</name>
    <dbReference type="NCBI Taxonomy" id="342230"/>
    <lineage>
        <taxon>Bacteria</taxon>
        <taxon>Bacillati</taxon>
        <taxon>Actinomycetota</taxon>
        <taxon>Actinomycetes</taxon>
        <taxon>Pseudonocardiales</taxon>
        <taxon>Pseudonocardiaceae</taxon>
        <taxon>Amycolatopsis</taxon>
    </lineage>
</organism>
<dbReference type="Proteomes" id="UP001165136">
    <property type="component" value="Unassembled WGS sequence"/>
</dbReference>
<evidence type="ECO:0000313" key="2">
    <source>
        <dbReference type="EMBL" id="GLY64321.1"/>
    </source>
</evidence>
<dbReference type="Pfam" id="PF01183">
    <property type="entry name" value="Glyco_hydro_25"/>
    <property type="match status" value="1"/>
</dbReference>
<name>A0A9W6QX38_9PSEU</name>
<dbReference type="GO" id="GO:0009253">
    <property type="term" value="P:peptidoglycan catabolic process"/>
    <property type="evidence" value="ECO:0007669"/>
    <property type="project" value="InterPro"/>
</dbReference>
<reference evidence="2" key="1">
    <citation type="submission" date="2023-03" db="EMBL/GenBank/DDBJ databases">
        <title>Amycolatopsis taiwanensis NBRC 103393.</title>
        <authorList>
            <person name="Ichikawa N."/>
            <person name="Sato H."/>
            <person name="Tonouchi N."/>
        </authorList>
    </citation>
    <scope>NUCLEOTIDE SEQUENCE</scope>
    <source>
        <strain evidence="2">NBRC 103393</strain>
    </source>
</reference>
<dbReference type="GO" id="GO:0003796">
    <property type="term" value="F:lysozyme activity"/>
    <property type="evidence" value="ECO:0007669"/>
    <property type="project" value="InterPro"/>
</dbReference>
<dbReference type="RefSeq" id="WP_027943092.1">
    <property type="nucleotide sequence ID" value="NZ_BSTI01000002.1"/>
</dbReference>
<dbReference type="InterPro" id="IPR002053">
    <property type="entry name" value="Glyco_hydro_25"/>
</dbReference>
<dbReference type="PROSITE" id="PS51904">
    <property type="entry name" value="GLYCOSYL_HYDROL_F25_2"/>
    <property type="match status" value="1"/>
</dbReference>
<sequence>MTEDGVERGISLSLHATVADWAMVRSGALCFASITVTESLNWSDIGAERQIEEAQHAGVRAGIRHYARPGAAGDQAEHCASVGKRLGVFCPGSLAPALDVEAEGVDDRFVRTWIKAVRQAAGIRRVLIAAPYDHWLRRLRPDRWADRDVVLWVSRHNGIPGRPGWFHPRLGVHQHGPAPVGGEFDGPIGFDSLVYPFTLADLLV</sequence>
<comment type="caution">
    <text evidence="2">The sequence shown here is derived from an EMBL/GenBank/DDBJ whole genome shotgun (WGS) entry which is preliminary data.</text>
</comment>